<evidence type="ECO:0000256" key="1">
    <source>
        <dbReference type="SAM" id="Coils"/>
    </source>
</evidence>
<evidence type="ECO:0000256" key="2">
    <source>
        <dbReference type="SAM" id="MobiDB-lite"/>
    </source>
</evidence>
<feature type="region of interest" description="Disordered" evidence="2">
    <location>
        <begin position="276"/>
        <end position="314"/>
    </location>
</feature>
<dbReference type="Proteomes" id="UP001141806">
    <property type="component" value="Unassembled WGS sequence"/>
</dbReference>
<gene>
    <name evidence="3" type="ORF">NE237_032990</name>
</gene>
<evidence type="ECO:0000313" key="3">
    <source>
        <dbReference type="EMBL" id="KAJ4982153.1"/>
    </source>
</evidence>
<proteinExistence type="predicted"/>
<reference evidence="3" key="1">
    <citation type="journal article" date="2023" name="Plant J.">
        <title>The genome of the king protea, Protea cynaroides.</title>
        <authorList>
            <person name="Chang J."/>
            <person name="Duong T.A."/>
            <person name="Schoeman C."/>
            <person name="Ma X."/>
            <person name="Roodt D."/>
            <person name="Barker N."/>
            <person name="Li Z."/>
            <person name="Van de Peer Y."/>
            <person name="Mizrachi E."/>
        </authorList>
    </citation>
    <scope>NUCLEOTIDE SEQUENCE</scope>
    <source>
        <tissue evidence="3">Young leaves</tissue>
    </source>
</reference>
<feature type="region of interest" description="Disordered" evidence="2">
    <location>
        <begin position="103"/>
        <end position="122"/>
    </location>
</feature>
<accession>A0A9Q0R3L3</accession>
<name>A0A9Q0R3L3_9MAGN</name>
<protein>
    <submittedName>
        <fullName evidence="3">Uncharacterized protein</fullName>
    </submittedName>
</protein>
<keyword evidence="1" id="KW-0175">Coiled coil</keyword>
<evidence type="ECO:0000313" key="4">
    <source>
        <dbReference type="Proteomes" id="UP001141806"/>
    </source>
</evidence>
<feature type="region of interest" description="Disordered" evidence="2">
    <location>
        <begin position="45"/>
        <end position="95"/>
    </location>
</feature>
<organism evidence="3 4">
    <name type="scientific">Protea cynaroides</name>
    <dbReference type="NCBI Taxonomy" id="273540"/>
    <lineage>
        <taxon>Eukaryota</taxon>
        <taxon>Viridiplantae</taxon>
        <taxon>Streptophyta</taxon>
        <taxon>Embryophyta</taxon>
        <taxon>Tracheophyta</taxon>
        <taxon>Spermatophyta</taxon>
        <taxon>Magnoliopsida</taxon>
        <taxon>Proteales</taxon>
        <taxon>Proteaceae</taxon>
        <taxon>Protea</taxon>
    </lineage>
</organism>
<dbReference type="AlphaFoldDB" id="A0A9Q0R3L3"/>
<comment type="caution">
    <text evidence="3">The sequence shown here is derived from an EMBL/GenBank/DDBJ whole genome shotgun (WGS) entry which is preliminary data.</text>
</comment>
<feature type="coiled-coil region" evidence="1">
    <location>
        <begin position="128"/>
        <end position="155"/>
    </location>
</feature>
<dbReference type="EMBL" id="JAMYWD010000001">
    <property type="protein sequence ID" value="KAJ4982153.1"/>
    <property type="molecule type" value="Genomic_DNA"/>
</dbReference>
<dbReference type="PANTHER" id="PTHR36386">
    <property type="entry name" value="OS06G0683900 PROTEIN"/>
    <property type="match status" value="1"/>
</dbReference>
<feature type="compositionally biased region" description="Polar residues" evidence="2">
    <location>
        <begin position="59"/>
        <end position="74"/>
    </location>
</feature>
<sequence>MSVLQYPDAINDPDLQLWNNAAFDTGESDQSASMKDSWCSLQSISINRSESPESDSSKENQSPAFSNANVSVKSPTPLKFLRQNEATGRSQGKPLKLLFKQGMLLPSPTPSKTENDAAPDDSKIDTEIEQIELEISRLTSKLDALRLEKAEKNSETVERHGRIVPANFKEKQRPKNSATATKIDEPPATITGTKFRRRGLSLGPSEINAGVRSRQIGKLEITPIQSIQNRRKSCFWKLEDIREEVIKQRRQSFSSSPKSRSYVSKIQASKQALTTVGSKKAVKREDSVTSSIQPKKLFKEGEKSAPSKKPLKPGRVIASRYNQTSAQATGNPTKPDQRKRLLLENDKDDTKRCDKKRVSLGISQEFQVEQGRNQANENRMKKQWEIRKPAAMDRRKSAVNGSQLSVLKMADLLPRIRTVQCTDESPRDSGPAKRVADLIGGRSYFSAEETEVERSVCQALSFDEEEELNGR</sequence>
<dbReference type="OrthoDB" id="1932658at2759"/>
<dbReference type="PANTHER" id="PTHR36386:SF1">
    <property type="entry name" value="OS06G0683900 PROTEIN"/>
    <property type="match status" value="1"/>
</dbReference>
<keyword evidence="4" id="KW-1185">Reference proteome</keyword>